<feature type="compositionally biased region" description="Basic and acidic residues" evidence="1">
    <location>
        <begin position="26"/>
        <end position="39"/>
    </location>
</feature>
<dbReference type="EMBL" id="CH473968">
    <property type="protein sequence ID" value="EDL80614.1"/>
    <property type="molecule type" value="Genomic_DNA"/>
</dbReference>
<organism evidence="2 3">
    <name type="scientific">Rattus norvegicus</name>
    <name type="common">Rat</name>
    <dbReference type="NCBI Taxonomy" id="10116"/>
    <lineage>
        <taxon>Eukaryota</taxon>
        <taxon>Metazoa</taxon>
        <taxon>Chordata</taxon>
        <taxon>Craniata</taxon>
        <taxon>Vertebrata</taxon>
        <taxon>Euteleostomi</taxon>
        <taxon>Mammalia</taxon>
        <taxon>Eutheria</taxon>
        <taxon>Euarchontoglires</taxon>
        <taxon>Glires</taxon>
        <taxon>Rodentia</taxon>
        <taxon>Myomorpha</taxon>
        <taxon>Muroidea</taxon>
        <taxon>Muridae</taxon>
        <taxon>Murinae</taxon>
        <taxon>Rattus</taxon>
    </lineage>
</organism>
<accession>A6ISR3</accession>
<dbReference type="AlphaFoldDB" id="A6ISR3"/>
<gene>
    <name evidence="2" type="ORF">rCG_31434</name>
</gene>
<reference evidence="3" key="1">
    <citation type="submission" date="2005-09" db="EMBL/GenBank/DDBJ databases">
        <authorList>
            <person name="Mural R.J."/>
            <person name="Li P.W."/>
            <person name="Adams M.D."/>
            <person name="Amanatides P.G."/>
            <person name="Baden-Tillson H."/>
            <person name="Barnstead M."/>
            <person name="Chin S.H."/>
            <person name="Dew I."/>
            <person name="Evans C.A."/>
            <person name="Ferriera S."/>
            <person name="Flanigan M."/>
            <person name="Fosler C."/>
            <person name="Glodek A."/>
            <person name="Gu Z."/>
            <person name="Holt R.A."/>
            <person name="Jennings D."/>
            <person name="Kraft C.L."/>
            <person name="Lu F."/>
            <person name="Nguyen T."/>
            <person name="Nusskern D.R."/>
            <person name="Pfannkoch C.M."/>
            <person name="Sitter C."/>
            <person name="Sutton G.G."/>
            <person name="Venter J.C."/>
            <person name="Wang Z."/>
            <person name="Woodage T."/>
            <person name="Zheng X.H."/>
            <person name="Zhong F."/>
        </authorList>
    </citation>
    <scope>NUCLEOTIDE SEQUENCE [LARGE SCALE GENOMIC DNA]</scope>
    <source>
        <strain>BN</strain>
        <strain evidence="3">Sprague-Dawley</strain>
    </source>
</reference>
<proteinExistence type="predicted"/>
<evidence type="ECO:0000313" key="3">
    <source>
        <dbReference type="Proteomes" id="UP000234681"/>
    </source>
</evidence>
<evidence type="ECO:0000313" key="2">
    <source>
        <dbReference type="EMBL" id="EDL80614.1"/>
    </source>
</evidence>
<evidence type="ECO:0000256" key="1">
    <source>
        <dbReference type="SAM" id="MobiDB-lite"/>
    </source>
</evidence>
<protein>
    <submittedName>
        <fullName evidence="2">RCG31434</fullName>
    </submittedName>
</protein>
<feature type="region of interest" description="Disordered" evidence="1">
    <location>
        <begin position="1"/>
        <end position="55"/>
    </location>
</feature>
<name>A6ISR3_RAT</name>
<sequence>MPPVSALESRGKRRARRRSAPVLAEEVCKEGASKEKPESETPPPALAASARTTAR</sequence>
<dbReference type="Proteomes" id="UP000234681">
    <property type="component" value="Chromosome 5"/>
</dbReference>